<feature type="region of interest" description="Disordered" evidence="2">
    <location>
        <begin position="21"/>
        <end position="110"/>
    </location>
</feature>
<evidence type="ECO:0000313" key="3">
    <source>
        <dbReference type="EMBL" id="MFC4820509.1"/>
    </source>
</evidence>
<evidence type="ECO:0000256" key="1">
    <source>
        <dbReference type="ARBA" id="ARBA00005701"/>
    </source>
</evidence>
<protein>
    <submittedName>
        <fullName evidence="3">DUF1674 domain-containing protein</fullName>
    </submittedName>
</protein>
<name>A0ABV9QVP0_9GAMM</name>
<feature type="compositionally biased region" description="Basic and acidic residues" evidence="2">
    <location>
        <begin position="82"/>
        <end position="110"/>
    </location>
</feature>
<dbReference type="Pfam" id="PF07896">
    <property type="entry name" value="DUF1674"/>
    <property type="match status" value="1"/>
</dbReference>
<comment type="caution">
    <text evidence="3">The sequence shown here is derived from an EMBL/GenBank/DDBJ whole genome shotgun (WGS) entry which is preliminary data.</text>
</comment>
<reference evidence="4" key="1">
    <citation type="journal article" date="2019" name="Int. J. Syst. Evol. Microbiol.">
        <title>The Global Catalogue of Microorganisms (GCM) 10K type strain sequencing project: providing services to taxonomists for standard genome sequencing and annotation.</title>
        <authorList>
            <consortium name="The Broad Institute Genomics Platform"/>
            <consortium name="The Broad Institute Genome Sequencing Center for Infectious Disease"/>
            <person name="Wu L."/>
            <person name="Ma J."/>
        </authorList>
    </citation>
    <scope>NUCLEOTIDE SEQUENCE [LARGE SCALE GENOMIC DNA]</scope>
    <source>
        <strain evidence="4">CCUG 30340</strain>
    </source>
</reference>
<evidence type="ECO:0000256" key="2">
    <source>
        <dbReference type="SAM" id="MobiDB-lite"/>
    </source>
</evidence>
<keyword evidence="4" id="KW-1185">Reference proteome</keyword>
<evidence type="ECO:0000313" key="4">
    <source>
        <dbReference type="Proteomes" id="UP001595886"/>
    </source>
</evidence>
<feature type="compositionally biased region" description="Basic residues" evidence="2">
    <location>
        <begin position="29"/>
        <end position="38"/>
    </location>
</feature>
<accession>A0ABV9QVP0</accession>
<dbReference type="EMBL" id="JBHSHD010000007">
    <property type="protein sequence ID" value="MFC4820509.1"/>
    <property type="molecule type" value="Genomic_DNA"/>
</dbReference>
<gene>
    <name evidence="3" type="ORF">ACFO6Q_09240</name>
</gene>
<dbReference type="RefSeq" id="WP_380020365.1">
    <property type="nucleotide sequence ID" value="NZ_JBHSHD010000007.1"/>
</dbReference>
<dbReference type="Proteomes" id="UP001595886">
    <property type="component" value="Unassembled WGS sequence"/>
</dbReference>
<organism evidence="3 4">
    <name type="scientific">Dokdonella ginsengisoli</name>
    <dbReference type="NCBI Taxonomy" id="363846"/>
    <lineage>
        <taxon>Bacteria</taxon>
        <taxon>Pseudomonadati</taxon>
        <taxon>Pseudomonadota</taxon>
        <taxon>Gammaproteobacteria</taxon>
        <taxon>Lysobacterales</taxon>
        <taxon>Rhodanobacteraceae</taxon>
        <taxon>Dokdonella</taxon>
    </lineage>
</organism>
<comment type="similarity">
    <text evidence="1">Belongs to the SDHAF4 family.</text>
</comment>
<dbReference type="InterPro" id="IPR012875">
    <property type="entry name" value="SDHF4"/>
</dbReference>
<sequence>MDDRGNRRSCGRSAINAVTAAAIKDDRKSHGRSQKHCQRASLGLTFAPHCTMSDTQSPTESAKAPSSERVEDGALAPAASRSEAEVGGRESGPDPTRYGDWEKNGRCIDF</sequence>
<proteinExistence type="inferred from homology"/>